<evidence type="ECO:0000313" key="5">
    <source>
        <dbReference type="Proteomes" id="UP000191133"/>
    </source>
</evidence>
<feature type="domain" description="Phosphoribosyltransferase" evidence="3">
    <location>
        <begin position="227"/>
        <end position="339"/>
    </location>
</feature>
<evidence type="ECO:0000256" key="2">
    <source>
        <dbReference type="ARBA" id="ARBA00022975"/>
    </source>
</evidence>
<dbReference type="Pfam" id="PF18306">
    <property type="entry name" value="LDcluster4"/>
    <property type="match status" value="1"/>
</dbReference>
<dbReference type="GO" id="GO:0006222">
    <property type="term" value="P:UMP biosynthetic process"/>
    <property type="evidence" value="ECO:0007669"/>
    <property type="project" value="TreeGrafter"/>
</dbReference>
<dbReference type="CDD" id="cd06223">
    <property type="entry name" value="PRTases_typeI"/>
    <property type="match status" value="1"/>
</dbReference>
<dbReference type="AlphaFoldDB" id="A0A1W1H3M9"/>
<gene>
    <name evidence="4" type="ORF">SAMN04488690_3842</name>
</gene>
<dbReference type="SUPFAM" id="SSF53271">
    <property type="entry name" value="PRTase-like"/>
    <property type="match status" value="1"/>
</dbReference>
<proteinExistence type="predicted"/>
<dbReference type="PANTHER" id="PTHR19278">
    <property type="entry name" value="OROTATE PHOSPHORIBOSYLTRANSFERASE"/>
    <property type="match status" value="1"/>
</dbReference>
<organism evidence="4 5">
    <name type="scientific">Stenotrophomonas indicatrix</name>
    <dbReference type="NCBI Taxonomy" id="2045451"/>
    <lineage>
        <taxon>Bacteria</taxon>
        <taxon>Pseudomonadati</taxon>
        <taxon>Pseudomonadota</taxon>
        <taxon>Gammaproteobacteria</taxon>
        <taxon>Lysobacterales</taxon>
        <taxon>Lysobacteraceae</taxon>
        <taxon>Stenotrophomonas</taxon>
    </lineage>
</organism>
<reference evidence="5" key="1">
    <citation type="submission" date="2016-10" db="EMBL/GenBank/DDBJ databases">
        <authorList>
            <person name="Varghese N."/>
        </authorList>
    </citation>
    <scope>NUCLEOTIDE SEQUENCE [LARGE SCALE GENOMIC DNA]</scope>
    <source>
        <strain evidence="5">92MFCol6.1</strain>
    </source>
</reference>
<dbReference type="Gene3D" id="3.40.50.450">
    <property type="match status" value="1"/>
</dbReference>
<comment type="pathway">
    <text evidence="1">Pyrimidine metabolism; UMP biosynthesis via de novo pathway.</text>
</comment>
<keyword evidence="4" id="KW-0808">Transferase</keyword>
<dbReference type="GO" id="GO:0019856">
    <property type="term" value="P:pyrimidine nucleobase biosynthetic process"/>
    <property type="evidence" value="ECO:0007669"/>
    <property type="project" value="TreeGrafter"/>
</dbReference>
<dbReference type="InterPro" id="IPR000836">
    <property type="entry name" value="PRTase_dom"/>
</dbReference>
<name>A0A1W1H3M9_9GAMM</name>
<dbReference type="RefSeq" id="WP_080150517.1">
    <property type="nucleotide sequence ID" value="NZ_FWEU01000006.1"/>
</dbReference>
<evidence type="ECO:0000259" key="3">
    <source>
        <dbReference type="Pfam" id="PF00156"/>
    </source>
</evidence>
<protein>
    <submittedName>
        <fullName evidence="4">Orotate phosphoribosyltransferase</fullName>
    </submittedName>
</protein>
<dbReference type="Pfam" id="PF00156">
    <property type="entry name" value="Pribosyltran"/>
    <property type="match status" value="1"/>
</dbReference>
<evidence type="ECO:0000256" key="1">
    <source>
        <dbReference type="ARBA" id="ARBA00004725"/>
    </source>
</evidence>
<keyword evidence="2" id="KW-0665">Pyrimidine biosynthesis</keyword>
<evidence type="ECO:0000313" key="4">
    <source>
        <dbReference type="EMBL" id="SLM26084.1"/>
    </source>
</evidence>
<dbReference type="SUPFAM" id="SSF102405">
    <property type="entry name" value="MCP/YpsA-like"/>
    <property type="match status" value="1"/>
</dbReference>
<dbReference type="Proteomes" id="UP000191133">
    <property type="component" value="Unassembled WGS sequence"/>
</dbReference>
<dbReference type="InterPro" id="IPR041164">
    <property type="entry name" value="LDcluster4"/>
</dbReference>
<dbReference type="InterPro" id="IPR029057">
    <property type="entry name" value="PRTase-like"/>
</dbReference>
<accession>A0A1W1H3M9</accession>
<dbReference type="PANTHER" id="PTHR19278:SF9">
    <property type="entry name" value="URIDINE 5'-MONOPHOSPHATE SYNTHASE"/>
    <property type="match status" value="1"/>
</dbReference>
<keyword evidence="4" id="KW-0328">Glycosyltransferase</keyword>
<sequence>MTSQIAVLGVSSLQGESELLARSALEDVVRIAKQHRSTLLTGTGGGVSTLLAKVAAQGGIPVVGISPATDAKSHIELTGEDPSIYATMIYTGMGYKGRNVTLVRSADVVVALGGQTGTLNELTIAWDEGKRIAIGQDGDALGCAPAIFRGLVPRVSKKARNAELFDAPSVACALDAALISIEPSSGVAPATDSSIEDLFRQAGAISEGHFAIKSGHHTIEFWEKARLLAMPDLVADIARRMASIVKEAEAEVLIGPPIGGAILAHAVGLHCELPALFFDKGPEGEMLVLRGYSLKKGARALIVDDIVSVGGTIASAEAAIESLGLQCVGSLVIVDRRGGSPRESLAELKHPLRALLVKDTPRNESPDDCSACKQGVRFEVHKERLALAD</sequence>
<dbReference type="Gene3D" id="3.40.50.2020">
    <property type="match status" value="1"/>
</dbReference>
<dbReference type="EMBL" id="FWEU01000006">
    <property type="protein sequence ID" value="SLM26084.1"/>
    <property type="molecule type" value="Genomic_DNA"/>
</dbReference>
<dbReference type="GO" id="GO:0004588">
    <property type="term" value="F:orotate phosphoribosyltransferase activity"/>
    <property type="evidence" value="ECO:0007669"/>
    <property type="project" value="TreeGrafter"/>
</dbReference>